<evidence type="ECO:0000313" key="1">
    <source>
        <dbReference type="EMBL" id="KAJ4479977.1"/>
    </source>
</evidence>
<keyword evidence="2" id="KW-1185">Reference proteome</keyword>
<comment type="caution">
    <text evidence="1">The sequence shown here is derived from an EMBL/GenBank/DDBJ whole genome shotgun (WGS) entry which is preliminary data.</text>
</comment>
<name>A0A9W9AD92_9AGAR</name>
<evidence type="ECO:0000313" key="2">
    <source>
        <dbReference type="Proteomes" id="UP001150266"/>
    </source>
</evidence>
<dbReference type="Proteomes" id="UP001150266">
    <property type="component" value="Unassembled WGS sequence"/>
</dbReference>
<reference evidence="1" key="1">
    <citation type="submission" date="2022-08" db="EMBL/GenBank/DDBJ databases">
        <title>A Global Phylogenomic Analysis of the Shiitake Genus Lentinula.</title>
        <authorList>
            <consortium name="DOE Joint Genome Institute"/>
            <person name="Sierra-Patev S."/>
            <person name="Min B."/>
            <person name="Naranjo-Ortiz M."/>
            <person name="Looney B."/>
            <person name="Konkel Z."/>
            <person name="Slot J.C."/>
            <person name="Sakamoto Y."/>
            <person name="Steenwyk J.L."/>
            <person name="Rokas A."/>
            <person name="Carro J."/>
            <person name="Camarero S."/>
            <person name="Ferreira P."/>
            <person name="Molpeceres G."/>
            <person name="Ruiz-Duenas F.J."/>
            <person name="Serrano A."/>
            <person name="Henrissat B."/>
            <person name="Drula E."/>
            <person name="Hughes K.W."/>
            <person name="Mata J.L."/>
            <person name="Ishikawa N.K."/>
            <person name="Vargas-Isla R."/>
            <person name="Ushijima S."/>
            <person name="Smith C.A."/>
            <person name="Ahrendt S."/>
            <person name="Andreopoulos W."/>
            <person name="He G."/>
            <person name="Labutti K."/>
            <person name="Lipzen A."/>
            <person name="Ng V."/>
            <person name="Riley R."/>
            <person name="Sandor L."/>
            <person name="Barry K."/>
            <person name="Martinez A.T."/>
            <person name="Xiao Y."/>
            <person name="Gibbons J.G."/>
            <person name="Terashima K."/>
            <person name="Grigoriev I.V."/>
            <person name="Hibbett D.S."/>
        </authorList>
    </citation>
    <scope>NUCLEOTIDE SEQUENCE</scope>
    <source>
        <strain evidence="1">JLM2183</strain>
    </source>
</reference>
<dbReference type="OrthoDB" id="2565179at2759"/>
<dbReference type="AlphaFoldDB" id="A0A9W9AD92"/>
<sequence>MLRWLQSTVQISGGYGVTTFRMHVTQKSSFKCISSLGYIKSKSSLVAGRADASPDTSKNSTPVPLQNSTVLGGDVNHASNERVRDFKTLRHYLTSKPTNKLSPGALVSLYESVRASSQLKLFNATQLSNLISILGASSLPPDAPRIRREHVDDIPNTSSYWSHVLCVAADKKALGFLLNDGDHYWAMWAWLSRYRSNECVNALAKASIHYRRIWRKTQFPDILVPYLEALLSSGSSEYLNTAVADICGILSLHSNLHGRSLKLVWALFLSFPDALVPSMKNDILDALWNRTAMSNTIVRRSNYMATHRFNPLTKRHECLPLGIAHLIASLGTPLFSLFLVSVPLSVQQWARRQLKIALSPSCSDEIRWMNFSLFALNQTARNGISGVPTLDPNGVGPHFNDWHVVLTLSILENVIDHMILSQGSEVRSILAALWEKWVRVEDDRPTFVSRAVISSFLQLAARTQDTYILDQCHRYSLNNALWELNPNHTAADGAQIDALVGHYLEGFIRCHGRNWADILNFLDAQKGLSVPGTHADFVIQKFLPLDIGIARDFYDFCISHDVPVGADITTMLAITLAPTRIHDVFPMLEHGLDHVQTEKVLLVLLDTLRTQRYQYLTPASGRILGCALCKLLQSKPPVARIKYPLRYSLLRLVVSNCAADAIRIVELVNERAPSFLDSRFIQRLLGIFLRHRQYTFTGRLYRIMKSRSVSSLDRFRRKLIFGLIRGGASAFARRFRSPRSARLTLQKMMSVVEYQGSIPCRKTSDRVLSIIRKDPSDILSIKHAFSTLVLSNRPVLAKHLFRSSLPYLDPLSKIWLGNVFLHRILRRFDKRNIQVVKKLLRAKSYLTTNFGFTGDRITFNILMKGMLRWKKVSSPRTRMLFDDCVRMGYPVGSRWRMVNDVPFGTRSHLSPVTFGISTLDPHISFHHHVRPLYKMFIKAFYLRKDIEAAKAVVGILKNEEAETLSKQQYRDHSRLEGLRKAKIEKRKRK</sequence>
<accession>A0A9W9AD92</accession>
<protein>
    <submittedName>
        <fullName evidence="1">Uncharacterized protein</fullName>
    </submittedName>
</protein>
<dbReference type="EMBL" id="JAOTPV010000007">
    <property type="protein sequence ID" value="KAJ4479977.1"/>
    <property type="molecule type" value="Genomic_DNA"/>
</dbReference>
<gene>
    <name evidence="1" type="ORF">J3R30DRAFT_2561003</name>
</gene>
<proteinExistence type="predicted"/>
<organism evidence="1 2">
    <name type="scientific">Lentinula aciculospora</name>
    <dbReference type="NCBI Taxonomy" id="153920"/>
    <lineage>
        <taxon>Eukaryota</taxon>
        <taxon>Fungi</taxon>
        <taxon>Dikarya</taxon>
        <taxon>Basidiomycota</taxon>
        <taxon>Agaricomycotina</taxon>
        <taxon>Agaricomycetes</taxon>
        <taxon>Agaricomycetidae</taxon>
        <taxon>Agaricales</taxon>
        <taxon>Marasmiineae</taxon>
        <taxon>Omphalotaceae</taxon>
        <taxon>Lentinula</taxon>
    </lineage>
</organism>